<organism evidence="9 10">
    <name type="scientific">Caldicoprobacter faecalis</name>
    <dbReference type="NCBI Taxonomy" id="937334"/>
    <lineage>
        <taxon>Bacteria</taxon>
        <taxon>Bacillati</taxon>
        <taxon>Bacillota</taxon>
        <taxon>Clostridia</taxon>
        <taxon>Caldicoprobacterales</taxon>
        <taxon>Caldicoprobacteraceae</taxon>
        <taxon>Caldicoprobacter</taxon>
    </lineage>
</organism>
<feature type="transmembrane region" description="Helical" evidence="7">
    <location>
        <begin position="126"/>
        <end position="152"/>
    </location>
</feature>
<dbReference type="PANTHER" id="PTHR43227:SF11">
    <property type="entry name" value="BLL4140 PROTEIN"/>
    <property type="match status" value="1"/>
</dbReference>
<dbReference type="GO" id="GO:0005886">
    <property type="term" value="C:plasma membrane"/>
    <property type="evidence" value="ECO:0007669"/>
    <property type="project" value="UniProtKB-SubCell"/>
</dbReference>
<keyword evidence="2 7" id="KW-0813">Transport</keyword>
<feature type="transmembrane region" description="Helical" evidence="7">
    <location>
        <begin position="85"/>
        <end position="106"/>
    </location>
</feature>
<feature type="transmembrane region" description="Helical" evidence="7">
    <location>
        <begin position="21"/>
        <end position="39"/>
    </location>
</feature>
<dbReference type="SUPFAM" id="SSF161098">
    <property type="entry name" value="MetI-like"/>
    <property type="match status" value="1"/>
</dbReference>
<feature type="transmembrane region" description="Helical" evidence="7">
    <location>
        <begin position="215"/>
        <end position="235"/>
    </location>
</feature>
<dbReference type="PROSITE" id="PS50928">
    <property type="entry name" value="ABC_TM1"/>
    <property type="match status" value="1"/>
</dbReference>
<dbReference type="Proteomes" id="UP000198577">
    <property type="component" value="Unassembled WGS sequence"/>
</dbReference>
<accession>A0A1I5SQV8</accession>
<keyword evidence="5 7" id="KW-1133">Transmembrane helix</keyword>
<evidence type="ECO:0000256" key="3">
    <source>
        <dbReference type="ARBA" id="ARBA00022475"/>
    </source>
</evidence>
<keyword evidence="10" id="KW-1185">Reference proteome</keyword>
<name>A0A1I5SQV8_9FIRM</name>
<feature type="transmembrane region" description="Helical" evidence="7">
    <location>
        <begin position="275"/>
        <end position="296"/>
    </location>
</feature>
<evidence type="ECO:0000256" key="4">
    <source>
        <dbReference type="ARBA" id="ARBA00022692"/>
    </source>
</evidence>
<dbReference type="Pfam" id="PF00528">
    <property type="entry name" value="BPD_transp_1"/>
    <property type="match status" value="1"/>
</dbReference>
<dbReference type="InterPro" id="IPR050809">
    <property type="entry name" value="UgpAE/MalFG_permease"/>
</dbReference>
<comment type="similarity">
    <text evidence="7">Belongs to the binding-protein-dependent transport system permease family.</text>
</comment>
<dbReference type="InterPro" id="IPR035906">
    <property type="entry name" value="MetI-like_sf"/>
</dbReference>
<evidence type="ECO:0000259" key="8">
    <source>
        <dbReference type="PROSITE" id="PS50928"/>
    </source>
</evidence>
<keyword evidence="4 7" id="KW-0812">Transmembrane</keyword>
<dbReference type="EMBL" id="FOXR01000003">
    <property type="protein sequence ID" value="SFP73109.1"/>
    <property type="molecule type" value="Genomic_DNA"/>
</dbReference>
<dbReference type="InterPro" id="IPR000515">
    <property type="entry name" value="MetI-like"/>
</dbReference>
<evidence type="ECO:0000256" key="6">
    <source>
        <dbReference type="ARBA" id="ARBA00023136"/>
    </source>
</evidence>
<proteinExistence type="inferred from homology"/>
<evidence type="ECO:0000256" key="2">
    <source>
        <dbReference type="ARBA" id="ARBA00022448"/>
    </source>
</evidence>
<dbReference type="GO" id="GO:0055085">
    <property type="term" value="P:transmembrane transport"/>
    <property type="evidence" value="ECO:0007669"/>
    <property type="project" value="InterPro"/>
</dbReference>
<protein>
    <submittedName>
        <fullName evidence="9">Putative aldouronate transport system permease protein</fullName>
    </submittedName>
</protein>
<dbReference type="RefSeq" id="WP_035147481.1">
    <property type="nucleotide sequence ID" value="NZ_FOXR01000003.1"/>
</dbReference>
<comment type="subcellular location">
    <subcellularLocation>
        <location evidence="1 7">Cell membrane</location>
        <topology evidence="1 7">Multi-pass membrane protein</topology>
    </subcellularLocation>
</comment>
<dbReference type="CDD" id="cd06261">
    <property type="entry name" value="TM_PBP2"/>
    <property type="match status" value="1"/>
</dbReference>
<dbReference type="STRING" id="937334.SAMN05444406_10314"/>
<evidence type="ECO:0000256" key="7">
    <source>
        <dbReference type="RuleBase" id="RU363032"/>
    </source>
</evidence>
<keyword evidence="6 7" id="KW-0472">Membrane</keyword>
<keyword evidence="3" id="KW-1003">Cell membrane</keyword>
<dbReference type="AlphaFoldDB" id="A0A1I5SQV8"/>
<feature type="transmembrane region" description="Helical" evidence="7">
    <location>
        <begin position="172"/>
        <end position="194"/>
    </location>
</feature>
<gene>
    <name evidence="9" type="ORF">SAMN05444406_10314</name>
</gene>
<dbReference type="PANTHER" id="PTHR43227">
    <property type="entry name" value="BLL4140 PROTEIN"/>
    <property type="match status" value="1"/>
</dbReference>
<sequence length="309" mass="35555">MRRFKNINYRKVATKLWADRYIYLMILPVVVYYIIFKYWPMWWLRVAFYDFKILKGFKGSDFVGLKHFIAFFKSPDFFQIIWNTIYLNILSLIFAFPAPIIFALLLNELSNSKFKRAIQTVSYLPYFLSTVVVVSMIKTFLSPSIGTLNSIIKSLGYEPIHFIGDPEYFRPIMILSGIWQGIGWNSIIYLSAISGIDTELYESAVIDGAKRYQQILYITIPGISTTIIIMLILQIGNLLSVGFEKVYLLQNAQNIRVSEVLSTYVYKMGITRSNYSFATAVGLFNGVISLILVLLANKLSKKYSEISLI</sequence>
<evidence type="ECO:0000256" key="1">
    <source>
        <dbReference type="ARBA" id="ARBA00004651"/>
    </source>
</evidence>
<reference evidence="9 10" key="1">
    <citation type="submission" date="2016-10" db="EMBL/GenBank/DDBJ databases">
        <authorList>
            <person name="de Groot N.N."/>
        </authorList>
    </citation>
    <scope>NUCLEOTIDE SEQUENCE [LARGE SCALE GENOMIC DNA]</scope>
    <source>
        <strain evidence="9 10">DSM 20678</strain>
    </source>
</reference>
<evidence type="ECO:0000313" key="10">
    <source>
        <dbReference type="Proteomes" id="UP000198577"/>
    </source>
</evidence>
<evidence type="ECO:0000256" key="5">
    <source>
        <dbReference type="ARBA" id="ARBA00022989"/>
    </source>
</evidence>
<dbReference type="Gene3D" id="1.10.3720.10">
    <property type="entry name" value="MetI-like"/>
    <property type="match status" value="1"/>
</dbReference>
<feature type="domain" description="ABC transmembrane type-1" evidence="8">
    <location>
        <begin position="81"/>
        <end position="296"/>
    </location>
</feature>
<evidence type="ECO:0000313" key="9">
    <source>
        <dbReference type="EMBL" id="SFP73109.1"/>
    </source>
</evidence>